<accession>A0A2H0UZS9</accession>
<evidence type="ECO:0000313" key="9">
    <source>
        <dbReference type="Proteomes" id="UP000228510"/>
    </source>
</evidence>
<dbReference type="Pfam" id="PF07927">
    <property type="entry name" value="HicA_toxin"/>
    <property type="match status" value="1"/>
</dbReference>
<keyword evidence="3" id="KW-0540">Nuclease</keyword>
<dbReference type="GO" id="GO:0003729">
    <property type="term" value="F:mRNA binding"/>
    <property type="evidence" value="ECO:0007669"/>
    <property type="project" value="InterPro"/>
</dbReference>
<comment type="caution">
    <text evidence="8">The sequence shown here is derived from an EMBL/GenBank/DDBJ whole genome shotgun (WGS) entry which is preliminary data.</text>
</comment>
<comment type="similarity">
    <text evidence="1">Belongs to the HicA mRNA interferase family.</text>
</comment>
<keyword evidence="6" id="KW-0694">RNA-binding</keyword>
<dbReference type="AlphaFoldDB" id="A0A2H0UZS9"/>
<dbReference type="PANTHER" id="PTHR34873">
    <property type="entry name" value="SSR1766 PROTEIN"/>
    <property type="match status" value="1"/>
</dbReference>
<dbReference type="InterPro" id="IPR038570">
    <property type="entry name" value="HicA_sf"/>
</dbReference>
<dbReference type="InterPro" id="IPR012933">
    <property type="entry name" value="HicA_mRNA_interferase"/>
</dbReference>
<sequence length="73" mass="8360">MPKLPVISGKKAIKKLEKVGYQIIRQKGSHVRFRCSDKTRKLITVPLHHTLKSGLLHEIIKDANLTVEEFTKL</sequence>
<dbReference type="Gene3D" id="3.30.920.30">
    <property type="entry name" value="Hypothetical protein"/>
    <property type="match status" value="1"/>
</dbReference>
<proteinExistence type="inferred from homology"/>
<dbReference type="EMBL" id="PFAT01000028">
    <property type="protein sequence ID" value="PIR92343.1"/>
    <property type="molecule type" value="Genomic_DNA"/>
</dbReference>
<evidence type="ECO:0000256" key="1">
    <source>
        <dbReference type="ARBA" id="ARBA00006620"/>
    </source>
</evidence>
<evidence type="ECO:0000256" key="2">
    <source>
        <dbReference type="ARBA" id="ARBA00022649"/>
    </source>
</evidence>
<evidence type="ECO:0000256" key="3">
    <source>
        <dbReference type="ARBA" id="ARBA00022722"/>
    </source>
</evidence>
<keyword evidence="2" id="KW-1277">Toxin-antitoxin system</keyword>
<reference evidence="9" key="1">
    <citation type="submission" date="2017-09" db="EMBL/GenBank/DDBJ databases">
        <title>Depth-based differentiation of microbial function through sediment-hosted aquifers and enrichment of novel symbionts in the deep terrestrial subsurface.</title>
        <authorList>
            <person name="Probst A.J."/>
            <person name="Ladd B."/>
            <person name="Jarett J.K."/>
            <person name="Geller-Mcgrath D.E."/>
            <person name="Sieber C.M.K."/>
            <person name="Emerson J.B."/>
            <person name="Anantharaman K."/>
            <person name="Thomas B.C."/>
            <person name="Malmstrom R."/>
            <person name="Stieglmeier M."/>
            <person name="Klingl A."/>
            <person name="Woyke T."/>
            <person name="Ryan C.M."/>
            <person name="Banfield J.F."/>
        </authorList>
    </citation>
    <scope>NUCLEOTIDE SEQUENCE [LARGE SCALE GENOMIC DNA]</scope>
</reference>
<evidence type="ECO:0008006" key="10">
    <source>
        <dbReference type="Google" id="ProtNLM"/>
    </source>
</evidence>
<evidence type="ECO:0000256" key="6">
    <source>
        <dbReference type="ARBA" id="ARBA00022884"/>
    </source>
</evidence>
<dbReference type="GO" id="GO:0016787">
    <property type="term" value="F:hydrolase activity"/>
    <property type="evidence" value="ECO:0007669"/>
    <property type="project" value="UniProtKB-KW"/>
</dbReference>
<keyword evidence="7" id="KW-0346">Stress response</keyword>
<dbReference type="Proteomes" id="UP000228510">
    <property type="component" value="Unassembled WGS sequence"/>
</dbReference>
<evidence type="ECO:0000313" key="8">
    <source>
        <dbReference type="EMBL" id="PIR92343.1"/>
    </source>
</evidence>
<dbReference type="PANTHER" id="PTHR34873:SF3">
    <property type="entry name" value="ADDICTION MODULE TOXIN, HICA FAMILY"/>
    <property type="match status" value="1"/>
</dbReference>
<name>A0A2H0UZS9_9BACT</name>
<evidence type="ECO:0000256" key="7">
    <source>
        <dbReference type="ARBA" id="ARBA00023016"/>
    </source>
</evidence>
<keyword evidence="5" id="KW-0378">Hydrolase</keyword>
<dbReference type="SUPFAM" id="SSF54786">
    <property type="entry name" value="YcfA/nrd intein domain"/>
    <property type="match status" value="1"/>
</dbReference>
<gene>
    <name evidence="8" type="ORF">COU01_02080</name>
</gene>
<dbReference type="GO" id="GO:0004519">
    <property type="term" value="F:endonuclease activity"/>
    <property type="evidence" value="ECO:0007669"/>
    <property type="project" value="UniProtKB-KW"/>
</dbReference>
<evidence type="ECO:0000256" key="5">
    <source>
        <dbReference type="ARBA" id="ARBA00022801"/>
    </source>
</evidence>
<protein>
    <recommendedName>
        <fullName evidence="10">Addiction module toxin, HicA family</fullName>
    </recommendedName>
</protein>
<evidence type="ECO:0000256" key="4">
    <source>
        <dbReference type="ARBA" id="ARBA00022759"/>
    </source>
</evidence>
<organism evidence="8 9">
    <name type="scientific">Candidatus Falkowbacteria bacterium CG10_big_fil_rev_8_21_14_0_10_44_15</name>
    <dbReference type="NCBI Taxonomy" id="1974569"/>
    <lineage>
        <taxon>Bacteria</taxon>
        <taxon>Candidatus Falkowiibacteriota</taxon>
    </lineage>
</organism>
<keyword evidence="4" id="KW-0255">Endonuclease</keyword>